<evidence type="ECO:0000313" key="1">
    <source>
        <dbReference type="EMBL" id="AQW22322.1"/>
    </source>
</evidence>
<sequence>MGMYLEFYQNKYFKETKGTKYKYNPKTRTVILRYVNNHKTPKTKYNYRKLIISNGHKRPIIKYYYKLGKGKFLFTNKVKYWMVKNIYF</sequence>
<organism evidence="1 2">
    <name type="scientific">Lentilactobacillus curieae</name>
    <dbReference type="NCBI Taxonomy" id="1138822"/>
    <lineage>
        <taxon>Bacteria</taxon>
        <taxon>Bacillati</taxon>
        <taxon>Bacillota</taxon>
        <taxon>Bacilli</taxon>
        <taxon>Lactobacillales</taxon>
        <taxon>Lactobacillaceae</taxon>
        <taxon>Lentilactobacillus</taxon>
    </lineage>
</organism>
<dbReference type="EMBL" id="CP018906">
    <property type="protein sequence ID" value="AQW22322.1"/>
    <property type="molecule type" value="Genomic_DNA"/>
</dbReference>
<dbReference type="eggNOG" id="ENOG50310DX">
    <property type="taxonomic scope" value="Bacteria"/>
</dbReference>
<reference evidence="1 2" key="1">
    <citation type="journal article" date="2015" name="Genome Announc.">
        <title>Genome Sequence of Lactobacillus curieae CCTCC M 2011381T, a Novel Producer of Gamma-aminobutyric Acid.</title>
        <authorList>
            <person name="Wang Y."/>
            <person name="Wang Y."/>
            <person name="Lang C."/>
            <person name="Wei D."/>
            <person name="Xu P."/>
            <person name="Xie J."/>
        </authorList>
    </citation>
    <scope>NUCLEOTIDE SEQUENCE [LARGE SCALE GENOMIC DNA]</scope>
    <source>
        <strain evidence="1 2">CCTCC M 2011381</strain>
    </source>
</reference>
<dbReference type="Proteomes" id="UP000030361">
    <property type="component" value="Chromosome"/>
</dbReference>
<accession>A0A1S6QL21</accession>
<evidence type="ECO:0000313" key="2">
    <source>
        <dbReference type="Proteomes" id="UP000030361"/>
    </source>
</evidence>
<gene>
    <name evidence="1" type="ORF">PL11_004330</name>
</gene>
<dbReference type="KEGG" id="lcu:PL11_004330"/>
<dbReference type="AlphaFoldDB" id="A0A1S6QL21"/>
<name>A0A1S6QL21_9LACO</name>
<keyword evidence="2" id="KW-1185">Reference proteome</keyword>
<proteinExistence type="predicted"/>
<protein>
    <submittedName>
        <fullName evidence="1">Uncharacterized protein</fullName>
    </submittedName>
</protein>